<reference evidence="2 3" key="1">
    <citation type="journal article" date="2019" name="Int. J. Syst. Evol. Microbiol.">
        <title>The Global Catalogue of Microorganisms (GCM) 10K type strain sequencing project: providing services to taxonomists for standard genome sequencing and annotation.</title>
        <authorList>
            <consortium name="The Broad Institute Genomics Platform"/>
            <consortium name="The Broad Institute Genome Sequencing Center for Infectious Disease"/>
            <person name="Wu L."/>
            <person name="Ma J."/>
        </authorList>
    </citation>
    <scope>NUCLEOTIDE SEQUENCE [LARGE SCALE GENOMIC DNA]</scope>
    <source>
        <strain evidence="2 3">JCM 4531</strain>
    </source>
</reference>
<gene>
    <name evidence="2" type="ORF">GCM10010310_52170</name>
</gene>
<proteinExistence type="predicted"/>
<evidence type="ECO:0000256" key="1">
    <source>
        <dbReference type="SAM" id="Phobius"/>
    </source>
</evidence>
<sequence>MVAGDLEVGDDQVVLQGTADAHDAAERELVERGRAAVPVDRWRPRRAAWSLLLGEVRRGLLRLRRDLLGWLLLLPACLLGLVLLPVLRCLLRCLLLERLLRGRRLLGPARVRALRGVRLLLRLLGLLLRLGLGRAGRGLRAGQAHARSVGRVAQVQHRAGAELHLLDPLPVHERAVGAAVVLDHPTAAVETDRGMSPGDPGVVENKLPLRIAS</sequence>
<keyword evidence="1" id="KW-0472">Membrane</keyword>
<evidence type="ECO:0000313" key="3">
    <source>
        <dbReference type="Proteomes" id="UP001499989"/>
    </source>
</evidence>
<dbReference type="EMBL" id="BAAASK010000017">
    <property type="protein sequence ID" value="GAA2693039.1"/>
    <property type="molecule type" value="Genomic_DNA"/>
</dbReference>
<organism evidence="2 3">
    <name type="scientific">Streptomyces violaceolatus</name>
    <dbReference type="NCBI Taxonomy" id="67378"/>
    <lineage>
        <taxon>Bacteria</taxon>
        <taxon>Bacillati</taxon>
        <taxon>Actinomycetota</taxon>
        <taxon>Actinomycetes</taxon>
        <taxon>Kitasatosporales</taxon>
        <taxon>Streptomycetaceae</taxon>
        <taxon>Streptomyces</taxon>
        <taxon>Streptomyces violaceoruber group</taxon>
    </lineage>
</organism>
<keyword evidence="1" id="KW-0812">Transmembrane</keyword>
<protein>
    <submittedName>
        <fullName evidence="2">Uncharacterized protein</fullName>
    </submittedName>
</protein>
<keyword evidence="1" id="KW-1133">Transmembrane helix</keyword>
<evidence type="ECO:0000313" key="2">
    <source>
        <dbReference type="EMBL" id="GAA2693039.1"/>
    </source>
</evidence>
<accession>A0ABN3T654</accession>
<dbReference type="Proteomes" id="UP001499989">
    <property type="component" value="Unassembled WGS sequence"/>
</dbReference>
<comment type="caution">
    <text evidence="2">The sequence shown here is derived from an EMBL/GenBank/DDBJ whole genome shotgun (WGS) entry which is preliminary data.</text>
</comment>
<name>A0ABN3T654_9ACTN</name>
<keyword evidence="3" id="KW-1185">Reference proteome</keyword>
<feature type="transmembrane region" description="Helical" evidence="1">
    <location>
        <begin position="67"/>
        <end position="87"/>
    </location>
</feature>